<gene>
    <name evidence="1" type="ORF">O6P43_000957</name>
</gene>
<protein>
    <submittedName>
        <fullName evidence="1">43kDa postsynaptic protein</fullName>
    </submittedName>
</protein>
<dbReference type="AlphaFoldDB" id="A0AAD7QHW4"/>
<evidence type="ECO:0000313" key="1">
    <source>
        <dbReference type="EMBL" id="KAJ7981733.1"/>
    </source>
</evidence>
<name>A0AAD7QHW4_QUISA</name>
<accession>A0AAD7QHW4</accession>
<dbReference type="EMBL" id="JARAOO010000001">
    <property type="protein sequence ID" value="KAJ7981733.1"/>
    <property type="molecule type" value="Genomic_DNA"/>
</dbReference>
<organism evidence="1 2">
    <name type="scientific">Quillaja saponaria</name>
    <name type="common">Soap bark tree</name>
    <dbReference type="NCBI Taxonomy" id="32244"/>
    <lineage>
        <taxon>Eukaryota</taxon>
        <taxon>Viridiplantae</taxon>
        <taxon>Streptophyta</taxon>
        <taxon>Embryophyta</taxon>
        <taxon>Tracheophyta</taxon>
        <taxon>Spermatophyta</taxon>
        <taxon>Magnoliopsida</taxon>
        <taxon>eudicotyledons</taxon>
        <taxon>Gunneridae</taxon>
        <taxon>Pentapetalae</taxon>
        <taxon>rosids</taxon>
        <taxon>fabids</taxon>
        <taxon>Fabales</taxon>
        <taxon>Quillajaceae</taxon>
        <taxon>Quillaja</taxon>
    </lineage>
</organism>
<proteinExistence type="predicted"/>
<reference evidence="1 2" key="1">
    <citation type="journal article" date="2023" name="Science">
        <title>Elucidation of the pathway for biosynthesis of saponin adjuvants from the soapbark tree.</title>
        <authorList>
            <person name="Reed J."/>
            <person name="Orme A."/>
            <person name="El-Demerdash A."/>
            <person name="Owen C."/>
            <person name="Martin L.B.B."/>
            <person name="Misra R.C."/>
            <person name="Kikuchi S."/>
            <person name="Rejzek M."/>
            <person name="Martin A.C."/>
            <person name="Harkess A."/>
            <person name="Leebens-Mack J."/>
            <person name="Louveau T."/>
            <person name="Stephenson M.J."/>
            <person name="Osbourn A."/>
        </authorList>
    </citation>
    <scope>NUCLEOTIDE SEQUENCE [LARGE SCALE GENOMIC DNA]</scope>
    <source>
        <strain evidence="1">S10</strain>
    </source>
</reference>
<sequence>MDPQTAQAILEVLLSWLLYGPPDSNHETGESIHLTQYVPDPSGQTTMSQTSVEDMSLLQIMMEVLERLREDMEEGGDQTRQVLEMLPPPIKYKTHDIELGSIECVICLEDFIEGVSCRNFPVCKHILSFGMHR</sequence>
<dbReference type="SUPFAM" id="SSF57850">
    <property type="entry name" value="RING/U-box"/>
    <property type="match status" value="1"/>
</dbReference>
<dbReference type="Proteomes" id="UP001163823">
    <property type="component" value="Chromosome 1"/>
</dbReference>
<evidence type="ECO:0000313" key="2">
    <source>
        <dbReference type="Proteomes" id="UP001163823"/>
    </source>
</evidence>
<keyword evidence="2" id="KW-1185">Reference proteome</keyword>
<comment type="caution">
    <text evidence="1">The sequence shown here is derived from an EMBL/GenBank/DDBJ whole genome shotgun (WGS) entry which is preliminary data.</text>
</comment>
<dbReference type="KEGG" id="qsa:O6P43_000957"/>